<evidence type="ECO:0008006" key="3">
    <source>
        <dbReference type="Google" id="ProtNLM"/>
    </source>
</evidence>
<protein>
    <recommendedName>
        <fullName evidence="3">Cyclic nucleotide-binding domain-containing protein</fullName>
    </recommendedName>
</protein>
<gene>
    <name evidence="1" type="ORF">IV433_19275</name>
</gene>
<dbReference type="EMBL" id="JADOBI010000010">
    <property type="protein sequence ID" value="MBF7981558.1"/>
    <property type="molecule type" value="Genomic_DNA"/>
</dbReference>
<proteinExistence type="predicted"/>
<comment type="caution">
    <text evidence="1">The sequence shown here is derived from an EMBL/GenBank/DDBJ whole genome shotgun (WGS) entry which is preliminary data.</text>
</comment>
<organism evidence="1 2">
    <name type="scientific">Rahnella laticis</name>
    <dbReference type="NCBI Taxonomy" id="2787622"/>
    <lineage>
        <taxon>Bacteria</taxon>
        <taxon>Pseudomonadati</taxon>
        <taxon>Pseudomonadota</taxon>
        <taxon>Gammaproteobacteria</taxon>
        <taxon>Enterobacterales</taxon>
        <taxon>Yersiniaceae</taxon>
        <taxon>Rahnella</taxon>
    </lineage>
</organism>
<sequence>MKLLTEAKDKDLGVFKKNTLISKKKIYHLIADNEVLLIYTSEFSKRNVNETFLFIIVDGELKLKGYNYTSIN</sequence>
<accession>A0ABS0EBU1</accession>
<evidence type="ECO:0000313" key="2">
    <source>
        <dbReference type="Proteomes" id="UP000636811"/>
    </source>
</evidence>
<name>A0ABS0EBU1_9GAMM</name>
<evidence type="ECO:0000313" key="1">
    <source>
        <dbReference type="EMBL" id="MBF7981558.1"/>
    </source>
</evidence>
<reference evidence="1 2" key="1">
    <citation type="submission" date="2020-11" db="EMBL/GenBank/DDBJ databases">
        <title>Taxonomic investigation of Rahnella strains.</title>
        <authorList>
            <person name="Lee S.D."/>
        </authorList>
    </citation>
    <scope>NUCLEOTIDE SEQUENCE [LARGE SCALE GENOMIC DNA]</scope>
    <source>
        <strain evidence="1 2">SAP-17</strain>
    </source>
</reference>
<dbReference type="Proteomes" id="UP000636811">
    <property type="component" value="Unassembled WGS sequence"/>
</dbReference>
<keyword evidence="2" id="KW-1185">Reference proteome</keyword>